<sequence>MLGFIRVKCWELEPDDRPDISEIVTILKSISPEKNNTIANFEESLYLIIKPVMNNHFRISS</sequence>
<accession>U9THD3</accession>
<proteinExistence type="predicted"/>
<organism evidence="1">
    <name type="scientific">Rhizophagus irregularis (strain DAOM 181602 / DAOM 197198 / MUCL 43194)</name>
    <name type="common">Arbuscular mycorrhizal fungus</name>
    <name type="synonym">Glomus intraradices</name>
    <dbReference type="NCBI Taxonomy" id="747089"/>
    <lineage>
        <taxon>Eukaryota</taxon>
        <taxon>Fungi</taxon>
        <taxon>Fungi incertae sedis</taxon>
        <taxon>Mucoromycota</taxon>
        <taxon>Glomeromycotina</taxon>
        <taxon>Glomeromycetes</taxon>
        <taxon>Glomerales</taxon>
        <taxon>Glomeraceae</taxon>
        <taxon>Rhizophagus</taxon>
    </lineage>
</organism>
<dbReference type="AlphaFoldDB" id="U9THD3"/>
<evidence type="ECO:0008006" key="2">
    <source>
        <dbReference type="Google" id="ProtNLM"/>
    </source>
</evidence>
<name>U9THD3_RHIID</name>
<protein>
    <recommendedName>
        <fullName evidence="2">Serine-threonine/tyrosine-protein kinase catalytic domain-containing protein</fullName>
    </recommendedName>
</protein>
<dbReference type="HOGENOM" id="CLU_2923829_0_0_1"/>
<gene>
    <name evidence="1" type="ORF">GLOINDRAFT_33615</name>
</gene>
<reference evidence="1" key="1">
    <citation type="submission" date="2013-07" db="EMBL/GenBank/DDBJ databases">
        <title>The genome of an arbuscular mycorrhizal fungus provides insights into the evolution of the oldest plant symbiosis.</title>
        <authorList>
            <consortium name="DOE Joint Genome Institute"/>
            <person name="Tisserant E."/>
            <person name="Malbreil M."/>
            <person name="Kuo A."/>
            <person name="Kohler A."/>
            <person name="Symeonidi A."/>
            <person name="Balestrini R."/>
            <person name="Charron P."/>
            <person name="Duensing N."/>
            <person name="Frei-dit-Frey N."/>
            <person name="Gianinazzi-Pearson V."/>
            <person name="Gilbert B."/>
            <person name="Handa Y."/>
            <person name="Hijri M."/>
            <person name="Kaul R."/>
            <person name="Kawaguchi M."/>
            <person name="Krajinski F."/>
            <person name="Lammers P."/>
            <person name="Lapierre D."/>
            <person name="Masclaux F.G."/>
            <person name="Murat C."/>
            <person name="Morin E."/>
            <person name="Ndikumana S."/>
            <person name="Pagni M."/>
            <person name="Petitpierre D."/>
            <person name="Requena N."/>
            <person name="Rosikiewicz P."/>
            <person name="Riley R."/>
            <person name="Saito K."/>
            <person name="San Clemente H."/>
            <person name="Shapiro H."/>
            <person name="van Tuinen D."/>
            <person name="Becard G."/>
            <person name="Bonfante P."/>
            <person name="Paszkowski U."/>
            <person name="Shachar-Hill Y."/>
            <person name="Young J.P."/>
            <person name="Sanders I.R."/>
            <person name="Henrissat B."/>
            <person name="Rensing S.A."/>
            <person name="Grigoriev I.V."/>
            <person name="Corradi N."/>
            <person name="Roux C."/>
            <person name="Martin F."/>
        </authorList>
    </citation>
    <scope>NUCLEOTIDE SEQUENCE</scope>
    <source>
        <strain evidence="1">DAOM 197198</strain>
    </source>
</reference>
<evidence type="ECO:0000313" key="1">
    <source>
        <dbReference type="EMBL" id="ESA06857.1"/>
    </source>
</evidence>
<dbReference type="Gene3D" id="1.10.510.10">
    <property type="entry name" value="Transferase(Phosphotransferase) domain 1"/>
    <property type="match status" value="1"/>
</dbReference>
<dbReference type="EMBL" id="KI291047">
    <property type="protein sequence ID" value="ESA06857.1"/>
    <property type="molecule type" value="Genomic_DNA"/>
</dbReference>